<evidence type="ECO:0000256" key="6">
    <source>
        <dbReference type="ARBA" id="ARBA00022723"/>
    </source>
</evidence>
<dbReference type="SUPFAM" id="SSF53927">
    <property type="entry name" value="Cytidine deaminase-like"/>
    <property type="match status" value="1"/>
</dbReference>
<comment type="caution">
    <text evidence="16">The sequence shown here is derived from an EMBL/GenBank/DDBJ whole genome shotgun (WGS) entry which is preliminary data.</text>
</comment>
<evidence type="ECO:0000256" key="11">
    <source>
        <dbReference type="ARBA" id="ARBA00049558"/>
    </source>
</evidence>
<evidence type="ECO:0000256" key="14">
    <source>
        <dbReference type="RuleBase" id="RU364006"/>
    </source>
</evidence>
<evidence type="ECO:0000256" key="3">
    <source>
        <dbReference type="ARBA" id="ARBA00006576"/>
    </source>
</evidence>
<dbReference type="GO" id="GO:0042802">
    <property type="term" value="F:identical protein binding"/>
    <property type="evidence" value="ECO:0007669"/>
    <property type="project" value="UniProtKB-ARBA"/>
</dbReference>
<evidence type="ECO:0000256" key="9">
    <source>
        <dbReference type="ARBA" id="ARBA00032005"/>
    </source>
</evidence>
<dbReference type="AlphaFoldDB" id="A0A936YW42"/>
<feature type="binding site" evidence="13">
    <location>
        <position position="87"/>
    </location>
    <ligand>
        <name>Zn(2+)</name>
        <dbReference type="ChEBI" id="CHEBI:29105"/>
        <note>catalytic</note>
    </ligand>
</feature>
<gene>
    <name evidence="16" type="ORF">JJB09_24575</name>
</gene>
<evidence type="ECO:0000313" key="16">
    <source>
        <dbReference type="EMBL" id="MBL0375196.1"/>
    </source>
</evidence>
<feature type="binding site" evidence="13">
    <location>
        <position position="90"/>
    </location>
    <ligand>
        <name>Zn(2+)</name>
        <dbReference type="ChEBI" id="CHEBI:29105"/>
        <note>catalytic</note>
    </ligand>
</feature>
<dbReference type="InterPro" id="IPR016193">
    <property type="entry name" value="Cytidine_deaminase-like"/>
</dbReference>
<dbReference type="InterPro" id="IPR016192">
    <property type="entry name" value="APOBEC/CMP_deaminase_Zn-bd"/>
</dbReference>
<feature type="binding site" evidence="13">
    <location>
        <position position="54"/>
    </location>
    <ligand>
        <name>Zn(2+)</name>
        <dbReference type="ChEBI" id="CHEBI:29105"/>
        <note>catalytic</note>
    </ligand>
</feature>
<dbReference type="InterPro" id="IPR050202">
    <property type="entry name" value="Cyt/Deoxycyt_deaminase"/>
</dbReference>
<evidence type="ECO:0000256" key="10">
    <source>
        <dbReference type="ARBA" id="ARBA00049252"/>
    </source>
</evidence>
<dbReference type="GO" id="GO:0055086">
    <property type="term" value="P:nucleobase-containing small molecule metabolic process"/>
    <property type="evidence" value="ECO:0007669"/>
    <property type="project" value="UniProtKB-ARBA"/>
</dbReference>
<comment type="similarity">
    <text evidence="3 14">Belongs to the cytidine and deoxycytidylate deaminase family.</text>
</comment>
<evidence type="ECO:0000256" key="4">
    <source>
        <dbReference type="ARBA" id="ARBA00012783"/>
    </source>
</evidence>
<dbReference type="EC" id="3.5.4.5" evidence="4 14"/>
<evidence type="ECO:0000256" key="12">
    <source>
        <dbReference type="PIRSR" id="PIRSR606262-1"/>
    </source>
</evidence>
<dbReference type="GO" id="GO:0004126">
    <property type="term" value="F:cytidine deaminase activity"/>
    <property type="evidence" value="ECO:0007669"/>
    <property type="project" value="UniProtKB-UniRule"/>
</dbReference>
<dbReference type="InterPro" id="IPR006262">
    <property type="entry name" value="Cyt_deam_tetra"/>
</dbReference>
<evidence type="ECO:0000256" key="8">
    <source>
        <dbReference type="ARBA" id="ARBA00022833"/>
    </source>
</evidence>
<comment type="catalytic activity">
    <reaction evidence="11 14">
        <text>cytidine + H2O + H(+) = uridine + NH4(+)</text>
        <dbReference type="Rhea" id="RHEA:16069"/>
        <dbReference type="ChEBI" id="CHEBI:15377"/>
        <dbReference type="ChEBI" id="CHEBI:15378"/>
        <dbReference type="ChEBI" id="CHEBI:16704"/>
        <dbReference type="ChEBI" id="CHEBI:17562"/>
        <dbReference type="ChEBI" id="CHEBI:28938"/>
        <dbReference type="EC" id="3.5.4.5"/>
    </reaction>
</comment>
<dbReference type="FunFam" id="3.40.140.10:FF:000008">
    <property type="entry name" value="Cytidine deaminase"/>
    <property type="match status" value="1"/>
</dbReference>
<feature type="active site" description="Proton donor" evidence="12">
    <location>
        <position position="56"/>
    </location>
</feature>
<evidence type="ECO:0000256" key="13">
    <source>
        <dbReference type="PIRSR" id="PIRSR606262-3"/>
    </source>
</evidence>
<dbReference type="InterPro" id="IPR002125">
    <property type="entry name" value="CMP_dCMP_dom"/>
</dbReference>
<proteinExistence type="inferred from homology"/>
<evidence type="ECO:0000256" key="2">
    <source>
        <dbReference type="ARBA" id="ARBA00003949"/>
    </source>
</evidence>
<reference evidence="16" key="1">
    <citation type="submission" date="2021-01" db="EMBL/GenBank/DDBJ databases">
        <title>Rhizobium sp. strain KVB221 16S ribosomal RNA gene Genome sequencing and assembly.</title>
        <authorList>
            <person name="Kang M."/>
        </authorList>
    </citation>
    <scope>NUCLEOTIDE SEQUENCE</scope>
    <source>
        <strain evidence="16">KVB221</strain>
    </source>
</reference>
<dbReference type="NCBIfam" id="TIGR01354">
    <property type="entry name" value="cyt_deam_tetra"/>
    <property type="match status" value="1"/>
</dbReference>
<dbReference type="GO" id="GO:0005829">
    <property type="term" value="C:cytosol"/>
    <property type="evidence" value="ECO:0007669"/>
    <property type="project" value="TreeGrafter"/>
</dbReference>
<dbReference type="Gene3D" id="3.40.140.10">
    <property type="entry name" value="Cytidine Deaminase, domain 2"/>
    <property type="match status" value="1"/>
</dbReference>
<evidence type="ECO:0000256" key="1">
    <source>
        <dbReference type="ARBA" id="ARBA00001947"/>
    </source>
</evidence>
<dbReference type="GO" id="GO:0008270">
    <property type="term" value="F:zinc ion binding"/>
    <property type="evidence" value="ECO:0007669"/>
    <property type="project" value="UniProtKB-UniRule"/>
</dbReference>
<keyword evidence="6 13" id="KW-0479">Metal-binding</keyword>
<dbReference type="EMBL" id="JAEQNC010000020">
    <property type="protein sequence ID" value="MBL0375196.1"/>
    <property type="molecule type" value="Genomic_DNA"/>
</dbReference>
<evidence type="ECO:0000256" key="5">
    <source>
        <dbReference type="ARBA" id="ARBA00018266"/>
    </source>
</evidence>
<name>A0A936YW42_9HYPH</name>
<accession>A0A936YW42</accession>
<comment type="catalytic activity">
    <reaction evidence="10 14">
        <text>2'-deoxycytidine + H2O + H(+) = 2'-deoxyuridine + NH4(+)</text>
        <dbReference type="Rhea" id="RHEA:13433"/>
        <dbReference type="ChEBI" id="CHEBI:15377"/>
        <dbReference type="ChEBI" id="CHEBI:15378"/>
        <dbReference type="ChEBI" id="CHEBI:15698"/>
        <dbReference type="ChEBI" id="CHEBI:16450"/>
        <dbReference type="ChEBI" id="CHEBI:28938"/>
        <dbReference type="EC" id="3.5.4.5"/>
    </reaction>
</comment>
<keyword evidence="8 13" id="KW-0862">Zinc</keyword>
<dbReference type="PROSITE" id="PS51747">
    <property type="entry name" value="CYT_DCMP_DEAMINASES_2"/>
    <property type="match status" value="1"/>
</dbReference>
<dbReference type="PROSITE" id="PS00903">
    <property type="entry name" value="CYT_DCMP_DEAMINASES_1"/>
    <property type="match status" value="1"/>
</dbReference>
<dbReference type="CDD" id="cd01283">
    <property type="entry name" value="cytidine_deaminase"/>
    <property type="match status" value="1"/>
</dbReference>
<dbReference type="Pfam" id="PF00383">
    <property type="entry name" value="dCMP_cyt_deam_1"/>
    <property type="match status" value="1"/>
</dbReference>
<dbReference type="RefSeq" id="WP_201663745.1">
    <property type="nucleotide sequence ID" value="NZ_JAEQNC010000020.1"/>
</dbReference>
<evidence type="ECO:0000256" key="7">
    <source>
        <dbReference type="ARBA" id="ARBA00022801"/>
    </source>
</evidence>
<dbReference type="Proteomes" id="UP000633219">
    <property type="component" value="Unassembled WGS sequence"/>
</dbReference>
<comment type="cofactor">
    <cofactor evidence="1 13 14">
        <name>Zn(2+)</name>
        <dbReference type="ChEBI" id="CHEBI:29105"/>
    </cofactor>
</comment>
<dbReference type="PANTHER" id="PTHR11644:SF2">
    <property type="entry name" value="CYTIDINE DEAMINASE"/>
    <property type="match status" value="1"/>
</dbReference>
<evidence type="ECO:0000259" key="15">
    <source>
        <dbReference type="PROSITE" id="PS51747"/>
    </source>
</evidence>
<sequence>MAPTDQLFEAAREAMALCYAPYSKFPVGAAIRAEDGKIYKGANIENIAFPQGWCAECTAIGAMVMGGQKKIVEIAVIAEKVALCPPCGGCRQKIAEFADRETRIYLCDETGIKKTMTMDELLPFSFETDTIDGAGQK</sequence>
<feature type="domain" description="CMP/dCMP-type deaminase" evidence="15">
    <location>
        <begin position="2"/>
        <end position="129"/>
    </location>
</feature>
<protein>
    <recommendedName>
        <fullName evidence="5 14">Cytidine deaminase</fullName>
        <ecNumber evidence="4 14">3.5.4.5</ecNumber>
    </recommendedName>
    <alternativeName>
        <fullName evidence="9 14">Cytidine aminohydrolase</fullName>
    </alternativeName>
</protein>
<keyword evidence="7 14" id="KW-0378">Hydrolase</keyword>
<evidence type="ECO:0000313" key="17">
    <source>
        <dbReference type="Proteomes" id="UP000633219"/>
    </source>
</evidence>
<dbReference type="NCBIfam" id="NF004064">
    <property type="entry name" value="PRK05578.1"/>
    <property type="match status" value="1"/>
</dbReference>
<dbReference type="PANTHER" id="PTHR11644">
    <property type="entry name" value="CYTIDINE DEAMINASE"/>
    <property type="match status" value="1"/>
</dbReference>
<organism evidence="16 17">
    <name type="scientific">Rhizobium setariae</name>
    <dbReference type="NCBI Taxonomy" id="2801340"/>
    <lineage>
        <taxon>Bacteria</taxon>
        <taxon>Pseudomonadati</taxon>
        <taxon>Pseudomonadota</taxon>
        <taxon>Alphaproteobacteria</taxon>
        <taxon>Hyphomicrobiales</taxon>
        <taxon>Rhizobiaceae</taxon>
        <taxon>Rhizobium/Agrobacterium group</taxon>
        <taxon>Rhizobium</taxon>
    </lineage>
</organism>
<dbReference type="GO" id="GO:0072527">
    <property type="term" value="P:pyrimidine-containing compound metabolic process"/>
    <property type="evidence" value="ECO:0007669"/>
    <property type="project" value="UniProtKB-ARBA"/>
</dbReference>
<keyword evidence="17" id="KW-1185">Reference proteome</keyword>
<comment type="function">
    <text evidence="2 14">This enzyme scavenges exogenous and endogenous cytidine and 2'-deoxycytidine for UMP synthesis.</text>
</comment>